<dbReference type="STRING" id="1305731.GCA_000934705_02638"/>
<comment type="caution">
    <text evidence="2">The sequence shown here is derived from an EMBL/GenBank/DDBJ whole genome shotgun (WGS) entry which is preliminary data.</text>
</comment>
<dbReference type="PANTHER" id="PTHR33121:SF19">
    <property type="entry name" value="CYCLIC DI-GMP PHOSPHODIESTERASE PA2567"/>
    <property type="match status" value="1"/>
</dbReference>
<dbReference type="InterPro" id="IPR000160">
    <property type="entry name" value="GGDEF_dom"/>
</dbReference>
<evidence type="ECO:0000313" key="2">
    <source>
        <dbReference type="EMBL" id="KPQ27286.1"/>
    </source>
</evidence>
<dbReference type="InterPro" id="IPR050706">
    <property type="entry name" value="Cyclic-di-GMP_PDE-like"/>
</dbReference>
<feature type="domain" description="EAL" evidence="1">
    <location>
        <begin position="341"/>
        <end position="596"/>
    </location>
</feature>
<dbReference type="Pfam" id="PF00990">
    <property type="entry name" value="GGDEF"/>
    <property type="match status" value="1"/>
</dbReference>
<dbReference type="Pfam" id="PF01590">
    <property type="entry name" value="GAF"/>
    <property type="match status" value="1"/>
</dbReference>
<dbReference type="Gene3D" id="3.30.450.40">
    <property type="match status" value="1"/>
</dbReference>
<dbReference type="Gene3D" id="3.20.20.450">
    <property type="entry name" value="EAL domain"/>
    <property type="match status" value="1"/>
</dbReference>
<dbReference type="Gene3D" id="3.30.70.270">
    <property type="match status" value="1"/>
</dbReference>
<protein>
    <submittedName>
        <fullName evidence="2">EAL domain protein</fullName>
    </submittedName>
</protein>
<dbReference type="InterPro" id="IPR043128">
    <property type="entry name" value="Rev_trsase/Diguanyl_cyclase"/>
</dbReference>
<dbReference type="InterPro" id="IPR029787">
    <property type="entry name" value="Nucleotide_cyclase"/>
</dbReference>
<dbReference type="AlphaFoldDB" id="A0A0P8B181"/>
<dbReference type="InterPro" id="IPR003018">
    <property type="entry name" value="GAF"/>
</dbReference>
<organism evidence="2 3">
    <name type="scientific">Marinobacter excellens HL-55</name>
    <dbReference type="NCBI Taxonomy" id="1305731"/>
    <lineage>
        <taxon>Bacteria</taxon>
        <taxon>Pseudomonadati</taxon>
        <taxon>Pseudomonadota</taxon>
        <taxon>Gammaproteobacteria</taxon>
        <taxon>Pseudomonadales</taxon>
        <taxon>Marinobacteraceae</taxon>
        <taxon>Marinobacter</taxon>
    </lineage>
</organism>
<dbReference type="SMART" id="SM00065">
    <property type="entry name" value="GAF"/>
    <property type="match status" value="1"/>
</dbReference>
<dbReference type="EMBL" id="LJZQ01000031">
    <property type="protein sequence ID" value="KPQ27286.1"/>
    <property type="molecule type" value="Genomic_DNA"/>
</dbReference>
<dbReference type="SMART" id="SM00052">
    <property type="entry name" value="EAL"/>
    <property type="match status" value="1"/>
</dbReference>
<gene>
    <name evidence="2" type="ORF">HLUCCX14_15385</name>
</gene>
<dbReference type="SUPFAM" id="SSF55781">
    <property type="entry name" value="GAF domain-like"/>
    <property type="match status" value="1"/>
</dbReference>
<dbReference type="Pfam" id="PF00563">
    <property type="entry name" value="EAL"/>
    <property type="match status" value="1"/>
</dbReference>
<accession>A0A0P8B181</accession>
<dbReference type="CDD" id="cd01948">
    <property type="entry name" value="EAL"/>
    <property type="match status" value="1"/>
</dbReference>
<proteinExistence type="predicted"/>
<dbReference type="InterPro" id="IPR001633">
    <property type="entry name" value="EAL_dom"/>
</dbReference>
<reference evidence="2 3" key="1">
    <citation type="submission" date="2015-09" db="EMBL/GenBank/DDBJ databases">
        <title>Identification and resolution of microdiversity through metagenomic sequencing of parallel consortia.</title>
        <authorList>
            <person name="Nelson W.C."/>
            <person name="Romine M.F."/>
            <person name="Lindemann S.R."/>
        </authorList>
    </citation>
    <scope>NUCLEOTIDE SEQUENCE [LARGE SCALE GENOMIC DNA]</scope>
    <source>
        <strain evidence="2">HL-55</strain>
    </source>
</reference>
<dbReference type="SUPFAM" id="SSF55073">
    <property type="entry name" value="Nucleotide cyclase"/>
    <property type="match status" value="1"/>
</dbReference>
<dbReference type="InterPro" id="IPR035919">
    <property type="entry name" value="EAL_sf"/>
</dbReference>
<dbReference type="PROSITE" id="PS50883">
    <property type="entry name" value="EAL"/>
    <property type="match status" value="1"/>
</dbReference>
<evidence type="ECO:0000259" key="1">
    <source>
        <dbReference type="PROSITE" id="PS50883"/>
    </source>
</evidence>
<dbReference type="Proteomes" id="UP000050416">
    <property type="component" value="Unassembled WGS sequence"/>
</dbReference>
<name>A0A0P8B181_9GAMM</name>
<dbReference type="SMART" id="SM00267">
    <property type="entry name" value="GGDEF"/>
    <property type="match status" value="1"/>
</dbReference>
<dbReference type="GO" id="GO:0071111">
    <property type="term" value="F:cyclic-guanylate-specific phosphodiesterase activity"/>
    <property type="evidence" value="ECO:0007669"/>
    <property type="project" value="InterPro"/>
</dbReference>
<evidence type="ECO:0000313" key="3">
    <source>
        <dbReference type="Proteomes" id="UP000050416"/>
    </source>
</evidence>
<dbReference type="PANTHER" id="PTHR33121">
    <property type="entry name" value="CYCLIC DI-GMP PHOSPHODIESTERASE PDEF"/>
    <property type="match status" value="1"/>
</dbReference>
<dbReference type="PATRIC" id="fig|1305731.5.peg.1857"/>
<dbReference type="InterPro" id="IPR029016">
    <property type="entry name" value="GAF-like_dom_sf"/>
</dbReference>
<dbReference type="SUPFAM" id="SSF141868">
    <property type="entry name" value="EAL domain-like"/>
    <property type="match status" value="1"/>
</dbReference>
<sequence length="601" mass="66570">MILSSEEDQRLFELHDLNLVDSPDEERFDRITKLAATFFRVPTSLISLVDRKRQWFKSRVGMAACSTPREIAICHHAIREDEFMVVNDLSLDPRFCDNPLVTDQQMRFYAGAVLRSVNGHALGTLCILDTRPREFSKEQLASLLEFARLAERELNEGSRLESWREHLLQQTLFDPCSKLPGRRFFLEQSRTLLTRMNAAAMVVIGIDDYALSALDLSREEQSKLNKQLADNIRAVFKDAKISGDLGDGRYCGLLPVDSPKAAQSISFQDGVNNLQKAFSQPLQAGGRSIAPSVGISLYPKDGENPEQLLIKADLARPKRAAGQPAAVTMFSSEDIAEQQRSAIVESRLRGAIHNDSLSLFYQPKYCLASGSICGVEALLRWNDPVIGKIGPDEFIPIAEGTGLIQDITTWVIKRAWQQLPDLTRSLGVDVLTVAINLSASDLLRPGFPEWVEQSLRSQKISGQSIVFEITESSLVADIPQATKNMMALKALGITFHIDDFGTCYSNLNQLHQLPLDALKVDKSFVNQLGVLSNGDIVCKSIIALAKSLGLRVIAEGVETKEQLKTLTELGCTAVQGFLLGKPMDANELHNLPTTHAMAWRP</sequence>